<dbReference type="GO" id="GO:0009694">
    <property type="term" value="P:jasmonic acid metabolic process"/>
    <property type="evidence" value="ECO:0007669"/>
    <property type="project" value="TreeGrafter"/>
</dbReference>
<dbReference type="Pfam" id="PF00561">
    <property type="entry name" value="Abhydrolase_1"/>
    <property type="match status" value="1"/>
</dbReference>
<keyword evidence="5" id="KW-1185">Reference proteome</keyword>
<dbReference type="InterPro" id="IPR000073">
    <property type="entry name" value="AB_hydrolase_1"/>
</dbReference>
<gene>
    <name evidence="4" type="ORF">NE237_019143</name>
</gene>
<dbReference type="PANTHER" id="PTHR10992">
    <property type="entry name" value="METHYLESTERASE FAMILY MEMBER"/>
    <property type="match status" value="1"/>
</dbReference>
<dbReference type="GO" id="GO:0080032">
    <property type="term" value="F:methyl jasmonate esterase activity"/>
    <property type="evidence" value="ECO:0007669"/>
    <property type="project" value="TreeGrafter"/>
</dbReference>
<evidence type="ECO:0000313" key="5">
    <source>
        <dbReference type="Proteomes" id="UP001141806"/>
    </source>
</evidence>
<evidence type="ECO:0000313" key="4">
    <source>
        <dbReference type="EMBL" id="KAJ4967294.1"/>
    </source>
</evidence>
<dbReference type="PANTHER" id="PTHR10992:SF1083">
    <property type="entry name" value="METHYLESTERASE 1"/>
    <property type="match status" value="1"/>
</dbReference>
<evidence type="ECO:0000259" key="3">
    <source>
        <dbReference type="Pfam" id="PF00561"/>
    </source>
</evidence>
<protein>
    <recommendedName>
        <fullName evidence="3">AB hydrolase-1 domain-containing protein</fullName>
    </recommendedName>
</protein>
<sequence length="334" mass="36019">MVHFVLVHGVGHGGWCWYKIKPMLESAGHQVTAVDLAASGINMAKIDEVHTMADYTEPLMELMDSLSPGEKVTLVGHSLGGFNLALAMDRFPDQISAAVFLTAFMPDSTHSPSYVLDQRIRRFPGSAAVDWLDSQFSSDPDAVNPKTTMLFGPKFLASNLYQLSSSQVRKNRAGSMVNLDLEEGKIPGGISVEIPVRNEMVVGAIPVESYPATSGSTGDPFPTTSGSDRVRKKRSRVRTRRGFLGANIYSQRESESSFSNSNFADFVPTFVCQLPTTSVHLRAFSDCGQPASSGQTTSYAVGSDPLQSLHSPNCFNALGDPSSCQFIPSISNPA</sequence>
<feature type="domain" description="AB hydrolase-1" evidence="3">
    <location>
        <begin position="3"/>
        <end position="128"/>
    </location>
</feature>
<feature type="compositionally biased region" description="Polar residues" evidence="2">
    <location>
        <begin position="212"/>
        <end position="227"/>
    </location>
</feature>
<organism evidence="4 5">
    <name type="scientific">Protea cynaroides</name>
    <dbReference type="NCBI Taxonomy" id="273540"/>
    <lineage>
        <taxon>Eukaryota</taxon>
        <taxon>Viridiplantae</taxon>
        <taxon>Streptophyta</taxon>
        <taxon>Embryophyta</taxon>
        <taxon>Tracheophyta</taxon>
        <taxon>Spermatophyta</taxon>
        <taxon>Magnoliopsida</taxon>
        <taxon>Proteales</taxon>
        <taxon>Proteaceae</taxon>
        <taxon>Protea</taxon>
    </lineage>
</organism>
<dbReference type="Proteomes" id="UP001141806">
    <property type="component" value="Unassembled WGS sequence"/>
</dbReference>
<dbReference type="GO" id="GO:0080031">
    <property type="term" value="F:methyl salicylate esterase activity"/>
    <property type="evidence" value="ECO:0007669"/>
    <property type="project" value="TreeGrafter"/>
</dbReference>
<keyword evidence="1" id="KW-0378">Hydrolase</keyword>
<dbReference type="OrthoDB" id="408373at2759"/>
<dbReference type="Gene3D" id="3.40.50.1820">
    <property type="entry name" value="alpha/beta hydrolase"/>
    <property type="match status" value="1"/>
</dbReference>
<comment type="caution">
    <text evidence="4">The sequence shown here is derived from an EMBL/GenBank/DDBJ whole genome shotgun (WGS) entry which is preliminary data.</text>
</comment>
<feature type="region of interest" description="Disordered" evidence="2">
    <location>
        <begin position="212"/>
        <end position="236"/>
    </location>
</feature>
<dbReference type="SUPFAM" id="SSF53474">
    <property type="entry name" value="alpha/beta-Hydrolases"/>
    <property type="match status" value="1"/>
</dbReference>
<dbReference type="GO" id="GO:0009696">
    <property type="term" value="P:salicylic acid metabolic process"/>
    <property type="evidence" value="ECO:0007669"/>
    <property type="project" value="TreeGrafter"/>
</dbReference>
<dbReference type="InterPro" id="IPR029058">
    <property type="entry name" value="AB_hydrolase_fold"/>
</dbReference>
<accession>A0A9Q0KBB6</accession>
<evidence type="ECO:0000256" key="1">
    <source>
        <dbReference type="ARBA" id="ARBA00022801"/>
    </source>
</evidence>
<dbReference type="InterPro" id="IPR045889">
    <property type="entry name" value="MES/HNL"/>
</dbReference>
<dbReference type="GO" id="GO:0080030">
    <property type="term" value="F:methyl indole-3-acetate esterase activity"/>
    <property type="evidence" value="ECO:0007669"/>
    <property type="project" value="TreeGrafter"/>
</dbReference>
<evidence type="ECO:0000256" key="2">
    <source>
        <dbReference type="SAM" id="MobiDB-lite"/>
    </source>
</evidence>
<reference evidence="4" key="1">
    <citation type="journal article" date="2023" name="Plant J.">
        <title>The genome of the king protea, Protea cynaroides.</title>
        <authorList>
            <person name="Chang J."/>
            <person name="Duong T.A."/>
            <person name="Schoeman C."/>
            <person name="Ma X."/>
            <person name="Roodt D."/>
            <person name="Barker N."/>
            <person name="Li Z."/>
            <person name="Van de Peer Y."/>
            <person name="Mizrachi E."/>
        </authorList>
    </citation>
    <scope>NUCLEOTIDE SEQUENCE</scope>
    <source>
        <tissue evidence="4">Young leaves</tissue>
    </source>
</reference>
<dbReference type="AlphaFoldDB" id="A0A9Q0KBB6"/>
<proteinExistence type="predicted"/>
<dbReference type="EMBL" id="JAMYWD010000007">
    <property type="protein sequence ID" value="KAJ4967294.1"/>
    <property type="molecule type" value="Genomic_DNA"/>
</dbReference>
<name>A0A9Q0KBB6_9MAGN</name>